<protein>
    <submittedName>
        <fullName evidence="5">Ankyrin repeat-containing domain protein</fullName>
    </submittedName>
</protein>
<evidence type="ECO:0000256" key="2">
    <source>
        <dbReference type="ARBA" id="ARBA00023043"/>
    </source>
</evidence>
<feature type="region of interest" description="Disordered" evidence="4">
    <location>
        <begin position="404"/>
        <end position="423"/>
    </location>
</feature>
<dbReference type="EMBL" id="JAULSW010000001">
    <property type="protein sequence ID" value="KAK3393908.1"/>
    <property type="molecule type" value="Genomic_DNA"/>
</dbReference>
<evidence type="ECO:0000256" key="3">
    <source>
        <dbReference type="PROSITE-ProRule" id="PRU00023"/>
    </source>
</evidence>
<dbReference type="InterPro" id="IPR036770">
    <property type="entry name" value="Ankyrin_rpt-contain_sf"/>
</dbReference>
<feature type="repeat" description="ANK" evidence="3">
    <location>
        <begin position="260"/>
        <end position="296"/>
    </location>
</feature>
<dbReference type="Pfam" id="PF12796">
    <property type="entry name" value="Ank_2"/>
    <property type="match status" value="2"/>
</dbReference>
<comment type="caution">
    <text evidence="5">The sequence shown here is derived from an EMBL/GenBank/DDBJ whole genome shotgun (WGS) entry which is preliminary data.</text>
</comment>
<evidence type="ECO:0000256" key="4">
    <source>
        <dbReference type="SAM" id="MobiDB-lite"/>
    </source>
</evidence>
<evidence type="ECO:0000313" key="6">
    <source>
        <dbReference type="Proteomes" id="UP001285441"/>
    </source>
</evidence>
<dbReference type="Gene3D" id="1.25.40.20">
    <property type="entry name" value="Ankyrin repeat-containing domain"/>
    <property type="match status" value="2"/>
</dbReference>
<feature type="repeat" description="ANK" evidence="3">
    <location>
        <begin position="160"/>
        <end position="192"/>
    </location>
</feature>
<name>A0AAE0U7J4_9PEZI</name>
<proteinExistence type="predicted"/>
<dbReference type="PROSITE" id="PS50088">
    <property type="entry name" value="ANK_REPEAT"/>
    <property type="match status" value="3"/>
</dbReference>
<dbReference type="Pfam" id="PF00023">
    <property type="entry name" value="Ank"/>
    <property type="match status" value="1"/>
</dbReference>
<gene>
    <name evidence="5" type="ORF">B0H63DRAFT_517071</name>
</gene>
<dbReference type="InterPro" id="IPR002110">
    <property type="entry name" value="Ankyrin_rpt"/>
</dbReference>
<keyword evidence="6" id="KW-1185">Reference proteome</keyword>
<organism evidence="5 6">
    <name type="scientific">Podospora didyma</name>
    <dbReference type="NCBI Taxonomy" id="330526"/>
    <lineage>
        <taxon>Eukaryota</taxon>
        <taxon>Fungi</taxon>
        <taxon>Dikarya</taxon>
        <taxon>Ascomycota</taxon>
        <taxon>Pezizomycotina</taxon>
        <taxon>Sordariomycetes</taxon>
        <taxon>Sordariomycetidae</taxon>
        <taxon>Sordariales</taxon>
        <taxon>Podosporaceae</taxon>
        <taxon>Podospora</taxon>
    </lineage>
</organism>
<accession>A0AAE0U7J4</accession>
<dbReference type="PANTHER" id="PTHR24198:SF165">
    <property type="entry name" value="ANKYRIN REPEAT-CONTAINING PROTEIN-RELATED"/>
    <property type="match status" value="1"/>
</dbReference>
<dbReference type="GO" id="GO:0005737">
    <property type="term" value="C:cytoplasm"/>
    <property type="evidence" value="ECO:0007669"/>
    <property type="project" value="TreeGrafter"/>
</dbReference>
<evidence type="ECO:0000256" key="1">
    <source>
        <dbReference type="ARBA" id="ARBA00022737"/>
    </source>
</evidence>
<keyword evidence="2 3" id="KW-0040">ANK repeat</keyword>
<reference evidence="5" key="2">
    <citation type="submission" date="2023-06" db="EMBL/GenBank/DDBJ databases">
        <authorList>
            <consortium name="Lawrence Berkeley National Laboratory"/>
            <person name="Haridas S."/>
            <person name="Hensen N."/>
            <person name="Bonometti L."/>
            <person name="Westerberg I."/>
            <person name="Brannstrom I.O."/>
            <person name="Guillou S."/>
            <person name="Cros-Aarteil S."/>
            <person name="Calhoun S."/>
            <person name="Kuo A."/>
            <person name="Mondo S."/>
            <person name="Pangilinan J."/>
            <person name="Riley R."/>
            <person name="LaButti K."/>
            <person name="Andreopoulos B."/>
            <person name="Lipzen A."/>
            <person name="Chen C."/>
            <person name="Yanf M."/>
            <person name="Daum C."/>
            <person name="Ng V."/>
            <person name="Clum A."/>
            <person name="Steindorff A."/>
            <person name="Ohm R."/>
            <person name="Martin F."/>
            <person name="Silar P."/>
            <person name="Natvig D."/>
            <person name="Lalanne C."/>
            <person name="Gautier V."/>
            <person name="Ament-velasquez S.L."/>
            <person name="Kruys A."/>
            <person name="Hutchinson M.I."/>
            <person name="Powell A.J."/>
            <person name="Barry K."/>
            <person name="Miller A.N."/>
            <person name="Grigoriev I.V."/>
            <person name="Debuchy R."/>
            <person name="Gladieux P."/>
            <person name="Thoren M.H."/>
            <person name="Johannesson H."/>
        </authorList>
    </citation>
    <scope>NUCLEOTIDE SEQUENCE</scope>
    <source>
        <strain evidence="5">CBS 232.78</strain>
    </source>
</reference>
<sequence length="437" mass="47724">MASDDTAECPDNGIILDRARIYWGLLGRFQDILAKLPSELLGPLPTLAVQNPILFDNAAWVRPSLLKMFWSQDCLGSTISHLILGRLGDPVYAATCAVGSKERSALIGDIITYGLGDTFGDDRPDLLGRSLIHISVMYKLTDVVYALLVAGANPERETNTSSTALHYAAALGHLQICEVLLEHGANINCEDIMCRTPLYYASRWGNADVVRFLLDHPDIDVNLRSLSGSSPLTMAPAWADDIPKLFLSHPAVDFNFSDDDGNTPLHIAVSMGSFETSRHLGEVVPKCAPSINERNEDGRTALCLAAADANHVKSANYVRALLCIDTIDASIADDEGLSPLHHAARTGNSEVCRMLRFRLDSGIFSRCNHGRAPYRYALQGAHADIAASLEEVENRLKVMTQRLPAVSRESHRPSNDTSSFPEYGGFRDVLNSCHKPS</sequence>
<dbReference type="SUPFAM" id="SSF48403">
    <property type="entry name" value="Ankyrin repeat"/>
    <property type="match status" value="1"/>
</dbReference>
<dbReference type="PROSITE" id="PS50297">
    <property type="entry name" value="ANK_REP_REGION"/>
    <property type="match status" value="3"/>
</dbReference>
<dbReference type="SMART" id="SM00248">
    <property type="entry name" value="ANK"/>
    <property type="match status" value="6"/>
</dbReference>
<dbReference type="PANTHER" id="PTHR24198">
    <property type="entry name" value="ANKYRIN REPEAT AND PROTEIN KINASE DOMAIN-CONTAINING PROTEIN"/>
    <property type="match status" value="1"/>
</dbReference>
<keyword evidence="1" id="KW-0677">Repeat</keyword>
<evidence type="ECO:0000313" key="5">
    <source>
        <dbReference type="EMBL" id="KAK3393908.1"/>
    </source>
</evidence>
<reference evidence="5" key="1">
    <citation type="journal article" date="2023" name="Mol. Phylogenet. Evol.">
        <title>Genome-scale phylogeny and comparative genomics of the fungal order Sordariales.</title>
        <authorList>
            <person name="Hensen N."/>
            <person name="Bonometti L."/>
            <person name="Westerberg I."/>
            <person name="Brannstrom I.O."/>
            <person name="Guillou S."/>
            <person name="Cros-Aarteil S."/>
            <person name="Calhoun S."/>
            <person name="Haridas S."/>
            <person name="Kuo A."/>
            <person name="Mondo S."/>
            <person name="Pangilinan J."/>
            <person name="Riley R."/>
            <person name="LaButti K."/>
            <person name="Andreopoulos B."/>
            <person name="Lipzen A."/>
            <person name="Chen C."/>
            <person name="Yan M."/>
            <person name="Daum C."/>
            <person name="Ng V."/>
            <person name="Clum A."/>
            <person name="Steindorff A."/>
            <person name="Ohm R.A."/>
            <person name="Martin F."/>
            <person name="Silar P."/>
            <person name="Natvig D.O."/>
            <person name="Lalanne C."/>
            <person name="Gautier V."/>
            <person name="Ament-Velasquez S.L."/>
            <person name="Kruys A."/>
            <person name="Hutchinson M.I."/>
            <person name="Powell A.J."/>
            <person name="Barry K."/>
            <person name="Miller A.N."/>
            <person name="Grigoriev I.V."/>
            <person name="Debuchy R."/>
            <person name="Gladieux P."/>
            <person name="Hiltunen Thoren M."/>
            <person name="Johannesson H."/>
        </authorList>
    </citation>
    <scope>NUCLEOTIDE SEQUENCE</scope>
    <source>
        <strain evidence="5">CBS 232.78</strain>
    </source>
</reference>
<dbReference type="AlphaFoldDB" id="A0AAE0U7J4"/>
<dbReference type="Proteomes" id="UP001285441">
    <property type="component" value="Unassembled WGS sequence"/>
</dbReference>
<feature type="repeat" description="ANK" evidence="3">
    <location>
        <begin position="335"/>
        <end position="362"/>
    </location>
</feature>